<keyword evidence="5 8" id="KW-0812">Transmembrane</keyword>
<accession>A0ABW3UZ16</accession>
<reference evidence="10" key="1">
    <citation type="journal article" date="2019" name="Int. J. Syst. Evol. Microbiol.">
        <title>The Global Catalogue of Microorganisms (GCM) 10K type strain sequencing project: providing services to taxonomists for standard genome sequencing and annotation.</title>
        <authorList>
            <consortium name="The Broad Institute Genomics Platform"/>
            <consortium name="The Broad Institute Genome Sequencing Center for Infectious Disease"/>
            <person name="Wu L."/>
            <person name="Ma J."/>
        </authorList>
    </citation>
    <scope>NUCLEOTIDE SEQUENCE [LARGE SCALE GENOMIC DNA]</scope>
    <source>
        <strain evidence="10">CCUG 53270</strain>
    </source>
</reference>
<keyword evidence="6 8" id="KW-1133">Transmembrane helix</keyword>
<dbReference type="Proteomes" id="UP001597180">
    <property type="component" value="Unassembled WGS sequence"/>
</dbReference>
<keyword evidence="4" id="KW-1003">Cell membrane</keyword>
<keyword evidence="3" id="KW-0813">Transport</keyword>
<evidence type="ECO:0000256" key="4">
    <source>
        <dbReference type="ARBA" id="ARBA00022475"/>
    </source>
</evidence>
<evidence type="ECO:0000256" key="5">
    <source>
        <dbReference type="ARBA" id="ARBA00022692"/>
    </source>
</evidence>
<feature type="transmembrane region" description="Helical" evidence="8">
    <location>
        <begin position="149"/>
        <end position="169"/>
    </location>
</feature>
<name>A0ABW3UZ16_9BACL</name>
<proteinExistence type="inferred from homology"/>
<dbReference type="InterPro" id="IPR011606">
    <property type="entry name" value="Brnchd-chn_aa_trnsp_permease"/>
</dbReference>
<feature type="transmembrane region" description="Helical" evidence="8">
    <location>
        <begin position="175"/>
        <end position="194"/>
    </location>
</feature>
<feature type="transmembrane region" description="Helical" evidence="8">
    <location>
        <begin position="31"/>
        <end position="50"/>
    </location>
</feature>
<comment type="caution">
    <text evidence="9">The sequence shown here is derived from an EMBL/GenBank/DDBJ whole genome shotgun (WGS) entry which is preliminary data.</text>
</comment>
<dbReference type="Pfam" id="PF03591">
    <property type="entry name" value="AzlC"/>
    <property type="match status" value="1"/>
</dbReference>
<gene>
    <name evidence="9" type="ORF">ACFQ4B_31930</name>
</gene>
<dbReference type="PANTHER" id="PTHR34979">
    <property type="entry name" value="INNER MEMBRANE PROTEIN YGAZ"/>
    <property type="match status" value="1"/>
</dbReference>
<organism evidence="9 10">
    <name type="scientific">Paenibacillus vulneris</name>
    <dbReference type="NCBI Taxonomy" id="1133364"/>
    <lineage>
        <taxon>Bacteria</taxon>
        <taxon>Bacillati</taxon>
        <taxon>Bacillota</taxon>
        <taxon>Bacilli</taxon>
        <taxon>Bacillales</taxon>
        <taxon>Paenibacillaceae</taxon>
        <taxon>Paenibacillus</taxon>
    </lineage>
</organism>
<evidence type="ECO:0000256" key="6">
    <source>
        <dbReference type="ARBA" id="ARBA00022989"/>
    </source>
</evidence>
<evidence type="ECO:0000313" key="10">
    <source>
        <dbReference type="Proteomes" id="UP001597180"/>
    </source>
</evidence>
<evidence type="ECO:0000256" key="7">
    <source>
        <dbReference type="ARBA" id="ARBA00023136"/>
    </source>
</evidence>
<sequence>MSTKPIHAQTVLSQKDEESFLQGVKDCLPTLLGYVSIGIAAGVVMTTAGLSISEITLFCLLLYAGSAQFIAVGMMASSSSVTAIAITTFFVNARYILLSASISPYFKHLSSFKNFLVGTLLSDETFGVAMNKAVKTKEINEKWMHGLNITAYLGWWLANLAGAYLGQWITNPEQWGLDFALVGMFIGLLVLSLAGRKNMRRDLVVGIVAVVVGIGSTFIVSGSFGIIIATVVAATVGMGMEKWK</sequence>
<keyword evidence="10" id="KW-1185">Reference proteome</keyword>
<evidence type="ECO:0000256" key="1">
    <source>
        <dbReference type="ARBA" id="ARBA00004651"/>
    </source>
</evidence>
<dbReference type="PANTHER" id="PTHR34979:SF1">
    <property type="entry name" value="INNER MEMBRANE PROTEIN YGAZ"/>
    <property type="match status" value="1"/>
</dbReference>
<feature type="transmembrane region" description="Helical" evidence="8">
    <location>
        <begin position="203"/>
        <end position="236"/>
    </location>
</feature>
<evidence type="ECO:0000256" key="2">
    <source>
        <dbReference type="ARBA" id="ARBA00010735"/>
    </source>
</evidence>
<comment type="subcellular location">
    <subcellularLocation>
        <location evidence="1">Cell membrane</location>
        <topology evidence="1">Multi-pass membrane protein</topology>
    </subcellularLocation>
</comment>
<dbReference type="EMBL" id="JBHTLU010000047">
    <property type="protein sequence ID" value="MFD1224730.1"/>
    <property type="molecule type" value="Genomic_DNA"/>
</dbReference>
<evidence type="ECO:0000313" key="9">
    <source>
        <dbReference type="EMBL" id="MFD1224730.1"/>
    </source>
</evidence>
<comment type="similarity">
    <text evidence="2">Belongs to the AzlC family.</text>
</comment>
<dbReference type="RefSeq" id="WP_345587511.1">
    <property type="nucleotide sequence ID" value="NZ_BAABJG010000010.1"/>
</dbReference>
<keyword evidence="7 8" id="KW-0472">Membrane</keyword>
<protein>
    <submittedName>
        <fullName evidence="9">AzlC family ABC transporter permease</fullName>
    </submittedName>
</protein>
<evidence type="ECO:0000256" key="8">
    <source>
        <dbReference type="SAM" id="Phobius"/>
    </source>
</evidence>
<evidence type="ECO:0000256" key="3">
    <source>
        <dbReference type="ARBA" id="ARBA00022448"/>
    </source>
</evidence>